<dbReference type="GO" id="GO:0016829">
    <property type="term" value="F:lyase activity"/>
    <property type="evidence" value="ECO:0007669"/>
    <property type="project" value="UniProtKB-KW"/>
</dbReference>
<dbReference type="AlphaFoldDB" id="A0A5C5XYC2"/>
<dbReference type="PROSITE" id="PS51125">
    <property type="entry name" value="NHL"/>
    <property type="match status" value="1"/>
</dbReference>
<feature type="repeat" description="NHL" evidence="2">
    <location>
        <begin position="145"/>
        <end position="187"/>
    </location>
</feature>
<dbReference type="PANTHER" id="PTHR46388">
    <property type="entry name" value="NHL REPEAT-CONTAINING PROTEIN 2"/>
    <property type="match status" value="1"/>
</dbReference>
<sequence length="350" mass="37726">MSHRIVVRTSRDWFRRPHPISFTLAVLMLLSVNVSAVWSQTVTATVPVGMPFGVEVDGDDVWVTSITDESVGLISPDDRYRPLIGGAEAGVFQWPHEVRVGDAKQLYIADTRNHRIIRVDTDGGSAGQNDPADHHYQVIAGTGKAGFADGPGGSALFNQPHSVVVLDDKTLLIADTKNHRIRKLDLKSGVVSPYCGDGSPELPKDGQARQQASLFGPRSLAVDDNSVWIALREGNSIWRLDRATDTLHHIAGTGRKGYDGDGGSAKAATMNGPKGLDIDAEGGVLVVDTENHCVRRIDVAADRIETVLGGNQAAATTELKRPHGIAATGQGRSFWLADSENDRMLLFEDQ</sequence>
<dbReference type="Proteomes" id="UP000317238">
    <property type="component" value="Unassembled WGS sequence"/>
</dbReference>
<organism evidence="3 4">
    <name type="scientific">Crateriforma conspicua</name>
    <dbReference type="NCBI Taxonomy" id="2527996"/>
    <lineage>
        <taxon>Bacteria</taxon>
        <taxon>Pseudomonadati</taxon>
        <taxon>Planctomycetota</taxon>
        <taxon>Planctomycetia</taxon>
        <taxon>Planctomycetales</taxon>
        <taxon>Planctomycetaceae</taxon>
        <taxon>Crateriforma</taxon>
    </lineage>
</organism>
<dbReference type="OrthoDB" id="9799230at2"/>
<dbReference type="SUPFAM" id="SSF101898">
    <property type="entry name" value="NHL repeat"/>
    <property type="match status" value="1"/>
</dbReference>
<dbReference type="Gene3D" id="2.120.10.30">
    <property type="entry name" value="TolB, C-terminal domain"/>
    <property type="match status" value="1"/>
</dbReference>
<dbReference type="InterPro" id="IPR001258">
    <property type="entry name" value="NHL_repeat"/>
</dbReference>
<evidence type="ECO:0000313" key="3">
    <source>
        <dbReference type="EMBL" id="TWT67874.1"/>
    </source>
</evidence>
<protein>
    <submittedName>
        <fullName evidence="3">Virginiamycin B lyase</fullName>
    </submittedName>
</protein>
<keyword evidence="3" id="KW-0456">Lyase</keyword>
<evidence type="ECO:0000256" key="1">
    <source>
        <dbReference type="ARBA" id="ARBA00022737"/>
    </source>
</evidence>
<dbReference type="PANTHER" id="PTHR46388:SF2">
    <property type="entry name" value="NHL REPEAT-CONTAINING PROTEIN 2"/>
    <property type="match status" value="1"/>
</dbReference>
<comment type="caution">
    <text evidence="3">The sequence shown here is derived from an EMBL/GenBank/DDBJ whole genome shotgun (WGS) entry which is preliminary data.</text>
</comment>
<keyword evidence="1" id="KW-0677">Repeat</keyword>
<reference evidence="3 4" key="1">
    <citation type="submission" date="2019-02" db="EMBL/GenBank/DDBJ databases">
        <title>Deep-cultivation of Planctomycetes and their phenomic and genomic characterization uncovers novel biology.</title>
        <authorList>
            <person name="Wiegand S."/>
            <person name="Jogler M."/>
            <person name="Boedeker C."/>
            <person name="Pinto D."/>
            <person name="Vollmers J."/>
            <person name="Rivas-Marin E."/>
            <person name="Kohn T."/>
            <person name="Peeters S.H."/>
            <person name="Heuer A."/>
            <person name="Rast P."/>
            <person name="Oberbeckmann S."/>
            <person name="Bunk B."/>
            <person name="Jeske O."/>
            <person name="Meyerdierks A."/>
            <person name="Storesund J.E."/>
            <person name="Kallscheuer N."/>
            <person name="Luecker S."/>
            <person name="Lage O.M."/>
            <person name="Pohl T."/>
            <person name="Merkel B.J."/>
            <person name="Hornburger P."/>
            <person name="Mueller R.-W."/>
            <person name="Bruemmer F."/>
            <person name="Labrenz M."/>
            <person name="Spormann A.M."/>
            <person name="Op Den Camp H."/>
            <person name="Overmann J."/>
            <person name="Amann R."/>
            <person name="Jetten M.S.M."/>
            <person name="Mascher T."/>
            <person name="Medema M.H."/>
            <person name="Devos D.P."/>
            <person name="Kaster A.-K."/>
            <person name="Ovreas L."/>
            <person name="Rohde M."/>
            <person name="Galperin M.Y."/>
            <person name="Jogler C."/>
        </authorList>
    </citation>
    <scope>NUCLEOTIDE SEQUENCE [LARGE SCALE GENOMIC DNA]</scope>
    <source>
        <strain evidence="3 4">Pan14r</strain>
    </source>
</reference>
<accession>A0A5C5XYC2</accession>
<evidence type="ECO:0000313" key="4">
    <source>
        <dbReference type="Proteomes" id="UP000317238"/>
    </source>
</evidence>
<dbReference type="EMBL" id="SJPL01000001">
    <property type="protein sequence ID" value="TWT67874.1"/>
    <property type="molecule type" value="Genomic_DNA"/>
</dbReference>
<evidence type="ECO:0000256" key="2">
    <source>
        <dbReference type="PROSITE-ProRule" id="PRU00504"/>
    </source>
</evidence>
<name>A0A5C5XYC2_9PLAN</name>
<dbReference type="Gene3D" id="2.40.10.500">
    <property type="match status" value="1"/>
</dbReference>
<dbReference type="InterPro" id="IPR011042">
    <property type="entry name" value="6-blade_b-propeller_TolB-like"/>
</dbReference>
<keyword evidence="4" id="KW-1185">Reference proteome</keyword>
<proteinExistence type="predicted"/>
<gene>
    <name evidence="3" type="primary">vgb_1</name>
    <name evidence="3" type="ORF">Pan14r_01120</name>
</gene>
<dbReference type="Pfam" id="PF01436">
    <property type="entry name" value="NHL"/>
    <property type="match status" value="3"/>
</dbReference>